<proteinExistence type="predicted"/>
<evidence type="ECO:0000313" key="1">
    <source>
        <dbReference type="EMBL" id="NED96473.1"/>
    </source>
</evidence>
<dbReference type="EMBL" id="JAAGOB010000007">
    <property type="protein sequence ID" value="NED96473.1"/>
    <property type="molecule type" value="Genomic_DNA"/>
</dbReference>
<sequence length="103" mass="11431">MADAIAEARRRKAEGQANSVAVLSDNSKARFDEIVADAIKTGEPFSLDDLREQLDLAQIPNRARGGLIQRAIKRGWIEHIGYRPSAHAATHRKPINVYRGVSR</sequence>
<evidence type="ECO:0000313" key="2">
    <source>
        <dbReference type="Proteomes" id="UP000469185"/>
    </source>
</evidence>
<keyword evidence="2" id="KW-1185">Reference proteome</keyword>
<dbReference type="RefSeq" id="WP_163819260.1">
    <property type="nucleotide sequence ID" value="NZ_JAAGOB010000007.1"/>
</dbReference>
<reference evidence="1 2" key="1">
    <citation type="submission" date="2020-02" db="EMBL/GenBank/DDBJ databases">
        <authorList>
            <person name="Li X.-J."/>
            <person name="Feng X.-M."/>
        </authorList>
    </citation>
    <scope>NUCLEOTIDE SEQUENCE [LARGE SCALE GENOMIC DNA]</scope>
    <source>
        <strain evidence="1 2">CGMCC 4.7225</strain>
    </source>
</reference>
<dbReference type="AlphaFoldDB" id="A0A6N9YNA3"/>
<dbReference type="Proteomes" id="UP000469185">
    <property type="component" value="Unassembled WGS sequence"/>
</dbReference>
<protein>
    <submittedName>
        <fullName evidence="1">Uncharacterized protein</fullName>
    </submittedName>
</protein>
<name>A0A6N9YNA3_9ACTN</name>
<organism evidence="1 2">
    <name type="scientific">Phytoactinopolyspora alkaliphila</name>
    <dbReference type="NCBI Taxonomy" id="1783498"/>
    <lineage>
        <taxon>Bacteria</taxon>
        <taxon>Bacillati</taxon>
        <taxon>Actinomycetota</taxon>
        <taxon>Actinomycetes</taxon>
        <taxon>Jiangellales</taxon>
        <taxon>Jiangellaceae</taxon>
        <taxon>Phytoactinopolyspora</taxon>
    </lineage>
</organism>
<gene>
    <name evidence="1" type="ORF">G1H11_14275</name>
</gene>
<accession>A0A6N9YNA3</accession>
<comment type="caution">
    <text evidence="1">The sequence shown here is derived from an EMBL/GenBank/DDBJ whole genome shotgun (WGS) entry which is preliminary data.</text>
</comment>